<dbReference type="Proteomes" id="UP000054477">
    <property type="component" value="Unassembled WGS sequence"/>
</dbReference>
<reference evidence="1 2" key="1">
    <citation type="submission" date="2014-04" db="EMBL/GenBank/DDBJ databases">
        <authorList>
            <consortium name="DOE Joint Genome Institute"/>
            <person name="Kuo A."/>
            <person name="Kohler A."/>
            <person name="Nagy L.G."/>
            <person name="Floudas D."/>
            <person name="Copeland A."/>
            <person name="Barry K.W."/>
            <person name="Cichocki N."/>
            <person name="Veneault-Fourrey C."/>
            <person name="LaButti K."/>
            <person name="Lindquist E.A."/>
            <person name="Lipzen A."/>
            <person name="Lundell T."/>
            <person name="Morin E."/>
            <person name="Murat C."/>
            <person name="Sun H."/>
            <person name="Tunlid A."/>
            <person name="Henrissat B."/>
            <person name="Grigoriev I.V."/>
            <person name="Hibbett D.S."/>
            <person name="Martin F."/>
            <person name="Nordberg H.P."/>
            <person name="Cantor M.N."/>
            <person name="Hua S.X."/>
        </authorList>
    </citation>
    <scope>NUCLEOTIDE SEQUENCE [LARGE SCALE GENOMIC DNA]</scope>
    <source>
        <strain evidence="1 2">LaAM-08-1</strain>
    </source>
</reference>
<dbReference type="HOGENOM" id="CLU_1098640_0_0_1"/>
<dbReference type="AlphaFoldDB" id="A0A0C9WPR7"/>
<accession>A0A0C9WPR7</accession>
<evidence type="ECO:0000313" key="2">
    <source>
        <dbReference type="Proteomes" id="UP000054477"/>
    </source>
</evidence>
<gene>
    <name evidence="1" type="ORF">K443DRAFT_623126</name>
</gene>
<organism evidence="1 2">
    <name type="scientific">Laccaria amethystina LaAM-08-1</name>
    <dbReference type="NCBI Taxonomy" id="1095629"/>
    <lineage>
        <taxon>Eukaryota</taxon>
        <taxon>Fungi</taxon>
        <taxon>Dikarya</taxon>
        <taxon>Basidiomycota</taxon>
        <taxon>Agaricomycotina</taxon>
        <taxon>Agaricomycetes</taxon>
        <taxon>Agaricomycetidae</taxon>
        <taxon>Agaricales</taxon>
        <taxon>Agaricineae</taxon>
        <taxon>Hydnangiaceae</taxon>
        <taxon>Laccaria</taxon>
    </lineage>
</organism>
<keyword evidence="2" id="KW-1185">Reference proteome</keyword>
<proteinExistence type="predicted"/>
<protein>
    <submittedName>
        <fullName evidence="1">Uncharacterized protein</fullName>
    </submittedName>
</protein>
<reference evidence="2" key="2">
    <citation type="submission" date="2015-01" db="EMBL/GenBank/DDBJ databases">
        <title>Evolutionary Origins and Diversification of the Mycorrhizal Mutualists.</title>
        <authorList>
            <consortium name="DOE Joint Genome Institute"/>
            <consortium name="Mycorrhizal Genomics Consortium"/>
            <person name="Kohler A."/>
            <person name="Kuo A."/>
            <person name="Nagy L.G."/>
            <person name="Floudas D."/>
            <person name="Copeland A."/>
            <person name="Barry K.W."/>
            <person name="Cichocki N."/>
            <person name="Veneault-Fourrey C."/>
            <person name="LaButti K."/>
            <person name="Lindquist E.A."/>
            <person name="Lipzen A."/>
            <person name="Lundell T."/>
            <person name="Morin E."/>
            <person name="Murat C."/>
            <person name="Riley R."/>
            <person name="Ohm R."/>
            <person name="Sun H."/>
            <person name="Tunlid A."/>
            <person name="Henrissat B."/>
            <person name="Grigoriev I.V."/>
            <person name="Hibbett D.S."/>
            <person name="Martin F."/>
        </authorList>
    </citation>
    <scope>NUCLEOTIDE SEQUENCE [LARGE SCALE GENOMIC DNA]</scope>
    <source>
        <strain evidence="2">LaAM-08-1</strain>
    </source>
</reference>
<sequence>MSSKESASKASGFLNLFPRLCLCDNINSVKESSSARLSTAEQKNANEHWQKLQAFTTISTLISLIQRHQKFHLTADHKSKLTKEERGGLAICSAFATIAVIEHEIVAVGVNYEDHVHNSSAPIKAVVAANLPGTTTNDQVYEEDDDDVEEDSTYLTHVMRKFWNTRLPWNPLRNAKPTALKAREPPTSSIHAKYPTLKSPKMPEALRKRGHFQGDLPEQVTEHVFDGYLQSIRAEGICNIGTPPSHFLGTFGY</sequence>
<dbReference type="EMBL" id="KN839581">
    <property type="protein sequence ID" value="KIJ89598.1"/>
    <property type="molecule type" value="Genomic_DNA"/>
</dbReference>
<evidence type="ECO:0000313" key="1">
    <source>
        <dbReference type="EMBL" id="KIJ89598.1"/>
    </source>
</evidence>
<name>A0A0C9WPR7_9AGAR</name>